<dbReference type="GO" id="GO:0016020">
    <property type="term" value="C:membrane"/>
    <property type="evidence" value="ECO:0007669"/>
    <property type="project" value="InterPro"/>
</dbReference>
<dbReference type="Pfam" id="PF25038">
    <property type="entry name" value="Csf1_C"/>
    <property type="match status" value="2"/>
</dbReference>
<sequence>MAVQSQFIQVASHSTDSASSWIYLVDWILVLILGIAFVFYFGRFLGFILSTMMRFALWRTSGIMINIESIRFSPLGGRLMIKNLTIGTENQTVSVLRVNLTCRYWLWGSTRLAEYVVQEKDETSSTGSDDLKSENDRLSTRFLLSLEGLEIFMYNRTFAYDNIMKILTKDDPNMDSTPEKLDDHEKDISDLRQRSNRSNNSVRDSTSKSDESTIHHSEVDMDKLNHHLSRLLSVFPISVSIKRAVLVLGNHSTPSLLIHSCKSANGIADIRRTDSKLDICKHLYFFKMEKFQILMKANILYDESSQGNQPNKQNGNTHAASVSKFKKLQRTLNVVPSIFASFSHEKASPQVDYQNWIGLRRYLNASLDDFNYLYDNLMNSNEEYGKYSLILDSVSTQFSYYYDIPGKVDAKELNTFPEFGADIRFSMATIHYGPWADKQRVPIQQAFFPPISRDTIPSPKPQPGQLRQYQGFKVNVVAEDEIIFRIPTREPSKDKEALKTARTANNINKPIRPFGWLELKMGANSSISSFSSFLCSEEEGFPNTLFAVFLQPELSTSVNHDILYLADVHTLDAKFSFPLEWNGPCEWVFDNSSSNARIFFLREHTLLISDMFADFGSGAPAPYENFRPFTYLFNWNLQNYRLYLNINDSNIINNPLDFDSNKYLSVQGKELELALEIPLLTQVTRLTSISFKVFAPYFDLNLDVPPWHTMNSFNKPSVLIGRANNFTIDGSYSYLSTVEINTHNTIVIRSKGDDVMVKFYGILMKYIFIIRENYLGDSFHFKTFEEYNNDHSMDSDIHTTSNTTLTEQFDYWKMVKTDNNVDVLFSFQVRNGLLVLPHEMYGTESHIALSFDYFDADIRFTNFYMDMQADFSPTYGMFVKLSKDVNSDDNLTDIKGYLQRFKVRENFDILIDEFSVHGHRMFGIPPKEVTYYCNWVVATNLISIDSDPSFLLYLVETLSTFMASFKDLENALHPTLPTIYDALCFSFQCPELNVKLSCGKEAVVLNLRPVVFTFNDIANSRYSAKLSVNIQEIEHKIVNEETKNISALFRTSLVIDNILRKPKYNEHRRLQQEHIRFNDAPFHRASQMLFEETKNANYYEAYRSIINPVSLPDVPLPLNRYTNDINNPTESLGSYSSSNSSLSEQELRGDRLFISPTLDYAEEDFQPDSQKDESFKYENLIYTFDDIIGFISPKAIEVYASFQDSMHNPDLNNLMDLFEKHVVDDLKLLMLQVSTNENQRLVAPSINISFGEFHGMNEVEISDALKYSSAINILVTEPSMALSMTEERRKLHSEEYLSTKQTSTAFSFKNIIVNITSPKDFDDSISLCVKDIEFWQADDKKEEISSLIVEDVSLDLGDAQLIWLIRYIDFLSRELQPSLDAFQKNSEIQGKSQAALVYTLGLASKKYKVDDDSTVLTKPAYVLRSLKEHIRVFDSWKVLVRLRHIFQSMDDQWVTDQENALRQNGWKIPSTAYEETWDVFSKWRSWESNFQERETFFQKIFNFLPVIQKSGIFQTTFHRIAIEFSNQYSKVPDYIEVQNAYLSFTTQKKDAIVRAFHILANIGSYKGAISPATLTVIPSLMEEAERFKPKRKASEQDVQTESAISVVFNINNFDQQLQLDYLCFQFQAFNLSATATCQAIEEDSSFMSFTAQASSILFQMKHDSQQLISHGLEEISVVSYGGNASTEMVVVDAFVENSYSKIIDDKLSHTIEMAIEMDMKYLELLKPRIDPTVTSKDDHEFDFHELLNKKDVIVNVQVNHFSYMISLLKTISLHGAVYDNSISLILSDGAADISSLLQKIDFNLKTPSYSILELEHSQMLNNIKICEQNGTPAVSVDSQLGFSKIFCPKLIRSINEILDNFQDSVLEYESVTPLRTSESKFNLGEIPIDVKFATDYVGMSFLADRSRYSMESENIEIKLSNIITPEVGISRTVSYYGSVSVPSFRISIADRIIPVGLSNIIDVNILIKLINEKKHNNRQILEVVSHYCRVCLSFGAIQRIVFLADELAIIKKELEKQLKQSRNKKTAINETKESFLSFISGFHILSYNFCIGWIFEDARNDYPGLILGAERFYAVTDEGIGKLSLMEAYLAVAHGSTSSGFFSTQSEKTNSNRAFLPFVQFVYVVTDELEGKRMKSNITGDELDVNYLSNSFHIFEYVIKSGSQVQAFFDKRVKIMDKWKDDSKSHEEQQVDYMNSLRSTFSSIECKATFAGSIVSLQKIGESGDGSSFILNFPAVKSTTTYSHYKSGAKKHSIKSELFTSSSDNKIYASCVPVIMDIVYGVKRMVRLSNQNHASTSEKEVPNKRVETSAGQKNFSFSTILEETDIHFGIKVDKQKISLSCEPTAKVEAIVGIGGIYFQVNSGSNASINAIAVLDKISAAVQHVYSREVSGSIDVNSVVLTTSVELLNEISVKSASCISNVEGYVNVKQFQDLALFKDIWWPKHLMREYEEPQVEHFLPNSNELADNKNIAWRFKEVSTTNAIPWFITFVLSDVLVKVNCGPSLGEMMFKLNEIWAVSQKTPDWTQQFKMGINAFEITSEGRLGGDLIANDLYLHSEVTWKLDEGKVLDVPLILVSAGVDQLAVKSTFDYHVFVVISISDYSIDLYNQKSELMISKDHLFVAAQFKACEIYMSSFTASNVLDIYNAVLRMTQDNKISYKETLHDSNKNKSHSAKKSNKPYNNAILETVKKLETEFEVLAGTLLIHVYPTSFDDSKVLVIKLDESSAQFSQNEYNHGIANQLKIQFNDLKVSLSTNTAVSEDFIQEATVEDFSKYARKARGGSIFSFPSFQISMKTFQKYNTNLIEYFYQSTFGGTVDIRWNLGSVNFIREMYSIHINSLASRNQFRKTLQQNTGTEEVNFKKDIFTDKDDNRKTLALGLLMDPKASETSTERIDQALNEKIDKVSKSSKYLYLPLAPPIIEAPQLKELGNATPPLEWFGLHRNKLPNVTHEMGIVSLQKVIHQVESEYSRLLGRA</sequence>
<dbReference type="PANTHER" id="PTHR32085">
    <property type="entry name" value="PROTEIN CSF1"/>
    <property type="match status" value="1"/>
</dbReference>
<proteinExistence type="predicted"/>
<evidence type="ECO:0000259" key="4">
    <source>
        <dbReference type="Pfam" id="PF21678"/>
    </source>
</evidence>
<reference evidence="6 7" key="1">
    <citation type="journal article" date="2011" name="Proc. Natl. Acad. Sci. U.S.A.">
        <title>Comparative genomics of xylose-fermenting fungi for enhanced biofuel production.</title>
        <authorList>
            <person name="Wohlbach D.J."/>
            <person name="Kuo A."/>
            <person name="Sato T.K."/>
            <person name="Potts K.M."/>
            <person name="Salamov A.A."/>
            <person name="LaButti K.M."/>
            <person name="Sun H."/>
            <person name="Clum A."/>
            <person name="Pangilinan J.L."/>
            <person name="Lindquist E.A."/>
            <person name="Lucas S."/>
            <person name="Lapidus A."/>
            <person name="Jin M."/>
            <person name="Gunawan C."/>
            <person name="Balan V."/>
            <person name="Dale B.E."/>
            <person name="Jeffries T.W."/>
            <person name="Zinkel R."/>
            <person name="Barry K.W."/>
            <person name="Grigoriev I.V."/>
            <person name="Gasch A.P."/>
        </authorList>
    </citation>
    <scope>NUCLEOTIDE SEQUENCE [LARGE SCALE GENOMIC DNA]</scope>
    <source>
        <strain evidence="7">ATCC 10573 / BCRC 21748 / CBS 615 / JCM 9827 / NBRC 10315 / NRRL Y-1498 / VKM Y-70</strain>
    </source>
</reference>
<feature type="compositionally biased region" description="Basic and acidic residues" evidence="2">
    <location>
        <begin position="205"/>
        <end position="215"/>
    </location>
</feature>
<dbReference type="OrthoDB" id="10051416at2759"/>
<protein>
    <recommendedName>
        <fullName evidence="8">Protein CSF1</fullName>
    </recommendedName>
</protein>
<feature type="transmembrane region" description="Helical" evidence="3">
    <location>
        <begin position="21"/>
        <end position="42"/>
    </location>
</feature>
<keyword evidence="3" id="KW-0472">Membrane</keyword>
<accession>G3B5H9</accession>
<feature type="region of interest" description="Disordered" evidence="2">
    <location>
        <begin position="171"/>
        <end position="215"/>
    </location>
</feature>
<feature type="coiled-coil region" evidence="1">
    <location>
        <begin position="2000"/>
        <end position="2031"/>
    </location>
</feature>
<gene>
    <name evidence="6" type="ORF">CANTEDRAFT_123190</name>
</gene>
<keyword evidence="1" id="KW-0175">Coiled coil</keyword>
<evidence type="ECO:0000256" key="3">
    <source>
        <dbReference type="SAM" id="Phobius"/>
    </source>
</evidence>
<dbReference type="PANTHER" id="PTHR32085:SF3">
    <property type="entry name" value="PROTEIN CSF1"/>
    <property type="match status" value="1"/>
</dbReference>
<evidence type="ECO:0000313" key="7">
    <source>
        <dbReference type="Proteomes" id="UP000000707"/>
    </source>
</evidence>
<evidence type="ECO:0000313" key="6">
    <source>
        <dbReference type="EMBL" id="EGV63232.1"/>
    </source>
</evidence>
<dbReference type="InterPro" id="IPR029636">
    <property type="entry name" value="Csf1"/>
</dbReference>
<dbReference type="Proteomes" id="UP000000707">
    <property type="component" value="Unassembled WGS sequence"/>
</dbReference>
<evidence type="ECO:0000256" key="2">
    <source>
        <dbReference type="SAM" id="MobiDB-lite"/>
    </source>
</evidence>
<evidence type="ECO:0000259" key="5">
    <source>
        <dbReference type="Pfam" id="PF25038"/>
    </source>
</evidence>
<keyword evidence="3" id="KW-0812">Transmembrane</keyword>
<dbReference type="eggNOG" id="KOG3596">
    <property type="taxonomic scope" value="Eukaryota"/>
</dbReference>
<keyword evidence="7" id="KW-1185">Reference proteome</keyword>
<dbReference type="EMBL" id="GL996524">
    <property type="protein sequence ID" value="EGV63232.1"/>
    <property type="molecule type" value="Genomic_DNA"/>
</dbReference>
<keyword evidence="3" id="KW-1133">Transmembrane helix</keyword>
<feature type="domain" description="Csf1 N-terminal" evidence="4">
    <location>
        <begin position="35"/>
        <end position="1122"/>
    </location>
</feature>
<dbReference type="Pfam" id="PF21678">
    <property type="entry name" value="Csf1_N"/>
    <property type="match status" value="1"/>
</dbReference>
<feature type="domain" description="Csf1 C-terminal region" evidence="5">
    <location>
        <begin position="1887"/>
        <end position="2851"/>
    </location>
</feature>
<name>G3B5H9_CANTC</name>
<dbReference type="HOGENOM" id="CLU_000126_1_0_1"/>
<evidence type="ECO:0000256" key="1">
    <source>
        <dbReference type="SAM" id="Coils"/>
    </source>
</evidence>
<feature type="compositionally biased region" description="Basic and acidic residues" evidence="2">
    <location>
        <begin position="171"/>
        <end position="193"/>
    </location>
</feature>
<dbReference type="InterPro" id="IPR056779">
    <property type="entry name" value="Csf1_C"/>
</dbReference>
<dbReference type="InterPro" id="IPR048636">
    <property type="entry name" value="Csf1_N"/>
</dbReference>
<organism evidence="7">
    <name type="scientific">Candida tenuis (strain ATCC 10573 / BCRC 21748 / CBS 615 / JCM 9827 / NBRC 10315 / NRRL Y-1498 / VKM Y-70)</name>
    <name type="common">Yeast</name>
    <name type="synonym">Yamadazyma tenuis</name>
    <dbReference type="NCBI Taxonomy" id="590646"/>
    <lineage>
        <taxon>Eukaryota</taxon>
        <taxon>Fungi</taxon>
        <taxon>Dikarya</taxon>
        <taxon>Ascomycota</taxon>
        <taxon>Saccharomycotina</taxon>
        <taxon>Pichiomycetes</taxon>
        <taxon>Debaryomycetaceae</taxon>
        <taxon>Yamadazyma</taxon>
    </lineage>
</organism>
<feature type="domain" description="Csf1 C-terminal region" evidence="5">
    <location>
        <begin position="2883"/>
        <end position="2975"/>
    </location>
</feature>
<evidence type="ECO:0008006" key="8">
    <source>
        <dbReference type="Google" id="ProtNLM"/>
    </source>
</evidence>
<dbReference type="GO" id="GO:0006113">
    <property type="term" value="P:fermentation"/>
    <property type="evidence" value="ECO:0007669"/>
    <property type="project" value="InterPro"/>
</dbReference>